<name>A0A9P9BPF3_9PEZI</name>
<dbReference type="GeneID" id="70186402"/>
<dbReference type="RefSeq" id="XP_046011475.1">
    <property type="nucleotide sequence ID" value="XM_046156856.1"/>
</dbReference>
<evidence type="ECO:0000313" key="3">
    <source>
        <dbReference type="Proteomes" id="UP000756346"/>
    </source>
</evidence>
<organism evidence="2 3">
    <name type="scientific">Microdochium trichocladiopsis</name>
    <dbReference type="NCBI Taxonomy" id="1682393"/>
    <lineage>
        <taxon>Eukaryota</taxon>
        <taxon>Fungi</taxon>
        <taxon>Dikarya</taxon>
        <taxon>Ascomycota</taxon>
        <taxon>Pezizomycotina</taxon>
        <taxon>Sordariomycetes</taxon>
        <taxon>Xylariomycetidae</taxon>
        <taxon>Xylariales</taxon>
        <taxon>Microdochiaceae</taxon>
        <taxon>Microdochium</taxon>
    </lineage>
</organism>
<sequence>MPSWLPMAFSKSPTGQPVLLLLAPPTFSESRPVPSPPRASNPASAALEGSPLTTPRFPIPAHDCWWVAKNMLERDPAGAPTKVPFSLPNLKVAFGTPKLGCRPGLAFLVGPARIGTAFADKTPGGGCLATLLQGQVHR</sequence>
<evidence type="ECO:0000313" key="2">
    <source>
        <dbReference type="EMBL" id="KAH7029187.1"/>
    </source>
</evidence>
<accession>A0A9P9BPF3</accession>
<proteinExistence type="predicted"/>
<feature type="region of interest" description="Disordered" evidence="1">
    <location>
        <begin position="29"/>
        <end position="54"/>
    </location>
</feature>
<gene>
    <name evidence="2" type="ORF">B0I36DRAFT_350107</name>
</gene>
<protein>
    <submittedName>
        <fullName evidence="2">Uncharacterized protein</fullName>
    </submittedName>
</protein>
<evidence type="ECO:0000256" key="1">
    <source>
        <dbReference type="SAM" id="MobiDB-lite"/>
    </source>
</evidence>
<reference evidence="2" key="1">
    <citation type="journal article" date="2021" name="Nat. Commun.">
        <title>Genetic determinants of endophytism in the Arabidopsis root mycobiome.</title>
        <authorList>
            <person name="Mesny F."/>
            <person name="Miyauchi S."/>
            <person name="Thiergart T."/>
            <person name="Pickel B."/>
            <person name="Atanasova L."/>
            <person name="Karlsson M."/>
            <person name="Huettel B."/>
            <person name="Barry K.W."/>
            <person name="Haridas S."/>
            <person name="Chen C."/>
            <person name="Bauer D."/>
            <person name="Andreopoulos W."/>
            <person name="Pangilinan J."/>
            <person name="LaButti K."/>
            <person name="Riley R."/>
            <person name="Lipzen A."/>
            <person name="Clum A."/>
            <person name="Drula E."/>
            <person name="Henrissat B."/>
            <person name="Kohler A."/>
            <person name="Grigoriev I.V."/>
            <person name="Martin F.M."/>
            <person name="Hacquard S."/>
        </authorList>
    </citation>
    <scope>NUCLEOTIDE SEQUENCE</scope>
    <source>
        <strain evidence="2">MPI-CAGE-CH-0230</strain>
    </source>
</reference>
<dbReference type="EMBL" id="JAGTJQ010000006">
    <property type="protein sequence ID" value="KAH7029187.1"/>
    <property type="molecule type" value="Genomic_DNA"/>
</dbReference>
<dbReference type="Proteomes" id="UP000756346">
    <property type="component" value="Unassembled WGS sequence"/>
</dbReference>
<keyword evidence="3" id="KW-1185">Reference proteome</keyword>
<dbReference type="AlphaFoldDB" id="A0A9P9BPF3"/>
<comment type="caution">
    <text evidence="2">The sequence shown here is derived from an EMBL/GenBank/DDBJ whole genome shotgun (WGS) entry which is preliminary data.</text>
</comment>